<dbReference type="Gene3D" id="3.40.50.300">
    <property type="entry name" value="P-loop containing nucleotide triphosphate hydrolases"/>
    <property type="match status" value="1"/>
</dbReference>
<dbReference type="Pfam" id="PF20703">
    <property type="entry name" value="nSTAND1"/>
    <property type="match status" value="1"/>
</dbReference>
<evidence type="ECO:0000313" key="2">
    <source>
        <dbReference type="EMBL" id="BAP55222.1"/>
    </source>
</evidence>
<reference evidence="2 3" key="1">
    <citation type="journal article" date="2014" name="ISME J.">
        <title>Ecophysiology of Thioploca ingrica as revealed by the complete genome sequence supplemented with proteomic evidence.</title>
        <authorList>
            <person name="Kojima H."/>
            <person name="Ogura Y."/>
            <person name="Yamamoto N."/>
            <person name="Togashi T."/>
            <person name="Mori H."/>
            <person name="Watanabe T."/>
            <person name="Nemoto F."/>
            <person name="Kurokawa K."/>
            <person name="Hayashi T."/>
            <person name="Fukui M."/>
        </authorList>
    </citation>
    <scope>NUCLEOTIDE SEQUENCE [LARGE SCALE GENOMIC DNA]</scope>
</reference>
<dbReference type="AlphaFoldDB" id="A0A090AIJ6"/>
<evidence type="ECO:0000313" key="3">
    <source>
        <dbReference type="Proteomes" id="UP000031623"/>
    </source>
</evidence>
<dbReference type="PANTHER" id="PTHR34301:SF8">
    <property type="entry name" value="ATPASE DOMAIN-CONTAINING PROTEIN"/>
    <property type="match status" value="1"/>
</dbReference>
<feature type="domain" description="Novel STAND NTPase 1" evidence="1">
    <location>
        <begin position="127"/>
        <end position="464"/>
    </location>
</feature>
<dbReference type="STRING" id="40754.THII_0925"/>
<dbReference type="InterPro" id="IPR027417">
    <property type="entry name" value="P-loop_NTPase"/>
</dbReference>
<dbReference type="Proteomes" id="UP000031623">
    <property type="component" value="Chromosome"/>
</dbReference>
<dbReference type="InterPro" id="IPR049052">
    <property type="entry name" value="nSTAND1"/>
</dbReference>
<protein>
    <submittedName>
        <fullName evidence="2">ATPase</fullName>
    </submittedName>
</protein>
<sequence>MQNTLAETLLHKFNVFTQEVQLAAEQLSGTIPILLHNLSHVDQDIEAALRLERTDNQRLALTAIEERLEELLNELMWNTDPDNVQFKSPVIECLEFISAYKKHLTYQSELQQEIPNPYITGIPLDDKQPIFVGRQEFSAKLEQLLVSPRCPPLLLYGQRRMGKTSLLYNLSRLLPSTIIPLFVDLQGPAGLAIDHVGFLYNLSRAMSLSAKLRCQLELPPLTRQELQADPFACFDEWLTEIEQTWPDTIILLILDEFINLEDAFDSGRLNEQWVLSLLRHQIQHRPRLKILLAGSHAFEELQRWSSYLVNVHTLHIGYLSESEARQLIEKPVNNFPLRYTPAACERVLQLTHCHPALVQLLCAEIVELKNTQVAEQRRLAQIEEVEAAIPRCLEGVKFYFSDILHNQLNHWDRQILKFLALQGEGKIVKLTTLAHYARSKGQDLEALKASIDHLLRRELIEIIEQGYRFQIELMRRWLLQ</sequence>
<dbReference type="HOGENOM" id="CLU_031260_0_0_6"/>
<name>A0A090AIJ6_9GAMM</name>
<proteinExistence type="predicted"/>
<accession>A0A090AIJ6</accession>
<dbReference type="PANTHER" id="PTHR34301">
    <property type="entry name" value="DNA-BINDING PROTEIN-RELATED"/>
    <property type="match status" value="1"/>
</dbReference>
<gene>
    <name evidence="2" type="ORF">THII_0925</name>
</gene>
<keyword evidence="3" id="KW-1185">Reference proteome</keyword>
<dbReference type="KEGG" id="tig:THII_0925"/>
<dbReference type="OrthoDB" id="5619583at2"/>
<organism evidence="2 3">
    <name type="scientific">Thioploca ingrica</name>
    <dbReference type="NCBI Taxonomy" id="40754"/>
    <lineage>
        <taxon>Bacteria</taxon>
        <taxon>Pseudomonadati</taxon>
        <taxon>Pseudomonadota</taxon>
        <taxon>Gammaproteobacteria</taxon>
        <taxon>Thiotrichales</taxon>
        <taxon>Thiotrichaceae</taxon>
        <taxon>Thioploca</taxon>
    </lineage>
</organism>
<dbReference type="SUPFAM" id="SSF52540">
    <property type="entry name" value="P-loop containing nucleoside triphosphate hydrolases"/>
    <property type="match status" value="1"/>
</dbReference>
<dbReference type="EMBL" id="AP014633">
    <property type="protein sequence ID" value="BAP55222.1"/>
    <property type="molecule type" value="Genomic_DNA"/>
</dbReference>
<evidence type="ECO:0000259" key="1">
    <source>
        <dbReference type="Pfam" id="PF20703"/>
    </source>
</evidence>